<dbReference type="InterPro" id="IPR056789">
    <property type="entry name" value="LRR_R13L1-DRL21"/>
</dbReference>
<evidence type="ECO:0000313" key="2">
    <source>
        <dbReference type="EMBL" id="KRH74678.1"/>
    </source>
</evidence>
<dbReference type="OMA" id="SISECNE"/>
<dbReference type="EnsemblPlants" id="KRH74678">
    <property type="protein sequence ID" value="KRH74678"/>
    <property type="gene ID" value="GLYMA_01G035900"/>
</dbReference>
<gene>
    <name evidence="2" type="ORF">GLYMA_01G035900</name>
</gene>
<reference evidence="2 3" key="1">
    <citation type="journal article" date="2010" name="Nature">
        <title>Genome sequence of the palaeopolyploid soybean.</title>
        <authorList>
            <person name="Schmutz J."/>
            <person name="Cannon S.B."/>
            <person name="Schlueter J."/>
            <person name="Ma J."/>
            <person name="Mitros T."/>
            <person name="Nelson W."/>
            <person name="Hyten D.L."/>
            <person name="Song Q."/>
            <person name="Thelen J.J."/>
            <person name="Cheng J."/>
            <person name="Xu D."/>
            <person name="Hellsten U."/>
            <person name="May G.D."/>
            <person name="Yu Y."/>
            <person name="Sakurai T."/>
            <person name="Umezawa T."/>
            <person name="Bhattacharyya M.K."/>
            <person name="Sandhu D."/>
            <person name="Valliyodan B."/>
            <person name="Lindquist E."/>
            <person name="Peto M."/>
            <person name="Grant D."/>
            <person name="Shu S."/>
            <person name="Goodstein D."/>
            <person name="Barry K."/>
            <person name="Futrell-Griggs M."/>
            <person name="Abernathy B."/>
            <person name="Du J."/>
            <person name="Tian Z."/>
            <person name="Zhu L."/>
            <person name="Gill N."/>
            <person name="Joshi T."/>
            <person name="Libault M."/>
            <person name="Sethuraman A."/>
            <person name="Zhang X.-C."/>
            <person name="Shinozaki K."/>
            <person name="Nguyen H.T."/>
            <person name="Wing R.A."/>
            <person name="Cregan P."/>
            <person name="Specht J."/>
            <person name="Grimwood J."/>
            <person name="Rokhsar D."/>
            <person name="Stacey G."/>
            <person name="Shoemaker R.C."/>
            <person name="Jackson S.A."/>
        </authorList>
    </citation>
    <scope>NUCLEOTIDE SEQUENCE</scope>
    <source>
        <strain evidence="3">cv. Williams 82</strain>
        <tissue evidence="2">Callus</tissue>
    </source>
</reference>
<keyword evidence="4" id="KW-1185">Reference proteome</keyword>
<dbReference type="Pfam" id="PF25019">
    <property type="entry name" value="LRR_R13L1-DRL21"/>
    <property type="match status" value="1"/>
</dbReference>
<proteinExistence type="predicted"/>
<accession>A0A0R0L664</accession>
<name>A0A0R0L664_SOYBN</name>
<dbReference type="EMBL" id="CM000834">
    <property type="protein sequence ID" value="KRH74678.1"/>
    <property type="molecule type" value="Genomic_DNA"/>
</dbReference>
<dbReference type="PANTHER" id="PTHR47186">
    <property type="entry name" value="LEUCINE-RICH REPEAT-CONTAINING PROTEIN 57"/>
    <property type="match status" value="1"/>
</dbReference>
<sequence length="390" mass="45070">MHDLVHDLAQFVAEEVCCITNDDYVTTSFERIHHLSDRRFTWNTKANSIKLYQVKSLRTYILPDCYGDQLSPHMLKCYSLRYLNLSGGDFKTLPESLCKLWNLQILKLDHCERLQKLPNSLIHLKALQKLSLNGCHRLSSLPTHIGKLTSLRSLTTYVVGKERRLFLGELRPLKLKGDLHIKHIGRVKSSIDARDANMSSKQLNQLWLSWDGDEDFELQQNVEEILEVLQPDIQQLQNLSVVGYKGVYFPQWMSCPSLKKLLVKGCRNFNVLVGFQFLEELSISECNEVEGLHETLQHMSFLKELTLENLPNLESLPDCFGNLPLLHDLTIHYCSKLSCLPKSLSLSSLETLWILGCPELEKRCQKETGEDWTKIAHIPHIEVRPRRWLL</sequence>
<dbReference type="InParanoid" id="A0A0R0L664"/>
<evidence type="ECO:0000313" key="3">
    <source>
        <dbReference type="EnsemblPlants" id="KRH74678"/>
    </source>
</evidence>
<dbReference type="Gene3D" id="3.80.10.10">
    <property type="entry name" value="Ribonuclease Inhibitor"/>
    <property type="match status" value="2"/>
</dbReference>
<dbReference type="Proteomes" id="UP000008827">
    <property type="component" value="Chromosome 1"/>
</dbReference>
<protein>
    <recommendedName>
        <fullName evidence="1">R13L1/DRL21-like LRR repeat region domain-containing protein</fullName>
    </recommendedName>
</protein>
<organism evidence="2">
    <name type="scientific">Glycine max</name>
    <name type="common">Soybean</name>
    <name type="synonym">Glycine hispida</name>
    <dbReference type="NCBI Taxonomy" id="3847"/>
    <lineage>
        <taxon>Eukaryota</taxon>
        <taxon>Viridiplantae</taxon>
        <taxon>Streptophyta</taxon>
        <taxon>Embryophyta</taxon>
        <taxon>Tracheophyta</taxon>
        <taxon>Spermatophyta</taxon>
        <taxon>Magnoliopsida</taxon>
        <taxon>eudicotyledons</taxon>
        <taxon>Gunneridae</taxon>
        <taxon>Pentapetalae</taxon>
        <taxon>rosids</taxon>
        <taxon>fabids</taxon>
        <taxon>Fabales</taxon>
        <taxon>Fabaceae</taxon>
        <taxon>Papilionoideae</taxon>
        <taxon>50 kb inversion clade</taxon>
        <taxon>NPAAA clade</taxon>
        <taxon>indigoferoid/millettioid clade</taxon>
        <taxon>Phaseoleae</taxon>
        <taxon>Glycine</taxon>
        <taxon>Glycine subgen. Soja</taxon>
    </lineage>
</organism>
<dbReference type="Gramene" id="KRH74678">
    <property type="protein sequence ID" value="KRH74678"/>
    <property type="gene ID" value="GLYMA_01G035900"/>
</dbReference>
<reference evidence="3" key="2">
    <citation type="submission" date="2018-02" db="UniProtKB">
        <authorList>
            <consortium name="EnsemblPlants"/>
        </authorList>
    </citation>
    <scope>IDENTIFICATION</scope>
    <source>
        <strain evidence="3">Williams 82</strain>
    </source>
</reference>
<feature type="domain" description="R13L1/DRL21-like LRR repeat region" evidence="1">
    <location>
        <begin position="167"/>
        <end position="286"/>
    </location>
</feature>
<evidence type="ECO:0000259" key="1">
    <source>
        <dbReference type="Pfam" id="PF25019"/>
    </source>
</evidence>
<dbReference type="InterPro" id="IPR032675">
    <property type="entry name" value="LRR_dom_sf"/>
</dbReference>
<reference evidence="2" key="3">
    <citation type="submission" date="2018-07" db="EMBL/GenBank/DDBJ databases">
        <title>WGS assembly of Glycine max.</title>
        <authorList>
            <person name="Schmutz J."/>
            <person name="Cannon S."/>
            <person name="Schlueter J."/>
            <person name="Ma J."/>
            <person name="Mitros T."/>
            <person name="Nelson W."/>
            <person name="Hyten D."/>
            <person name="Song Q."/>
            <person name="Thelen J."/>
            <person name="Cheng J."/>
            <person name="Xu D."/>
            <person name="Hellsten U."/>
            <person name="May G."/>
            <person name="Yu Y."/>
            <person name="Sakurai T."/>
            <person name="Umezawa T."/>
            <person name="Bhattacharyya M."/>
            <person name="Sandhu D."/>
            <person name="Valliyodan B."/>
            <person name="Lindquist E."/>
            <person name="Peto M."/>
            <person name="Grant D."/>
            <person name="Shu S."/>
            <person name="Goodstein D."/>
            <person name="Barry K."/>
            <person name="Futrell-Griggs M."/>
            <person name="Abernathy B."/>
            <person name="Du J."/>
            <person name="Tian Z."/>
            <person name="Zhu L."/>
            <person name="Gill N."/>
            <person name="Joshi T."/>
            <person name="Libault M."/>
            <person name="Sethuraman A."/>
            <person name="Zhang X."/>
            <person name="Shinozaki K."/>
            <person name="Nguyen H."/>
            <person name="Wing R."/>
            <person name="Cregan P."/>
            <person name="Specht J."/>
            <person name="Grimwood J."/>
            <person name="Rokhsar D."/>
            <person name="Stacey G."/>
            <person name="Shoemaker R."/>
            <person name="Jackson S."/>
        </authorList>
    </citation>
    <scope>NUCLEOTIDE SEQUENCE</scope>
    <source>
        <tissue evidence="2">Callus</tissue>
    </source>
</reference>
<dbReference type="SMR" id="A0A0R0L664"/>
<dbReference type="SUPFAM" id="SSF52058">
    <property type="entry name" value="L domain-like"/>
    <property type="match status" value="1"/>
</dbReference>
<evidence type="ECO:0000313" key="4">
    <source>
        <dbReference type="Proteomes" id="UP000008827"/>
    </source>
</evidence>
<dbReference type="PANTHER" id="PTHR47186:SF42">
    <property type="entry name" value="DISEASE RESISTANCE RPP13-LIKE PROTEIN 1"/>
    <property type="match status" value="1"/>
</dbReference>
<dbReference type="AlphaFoldDB" id="A0A0R0L664"/>